<dbReference type="InterPro" id="IPR036390">
    <property type="entry name" value="WH_DNA-bd_sf"/>
</dbReference>
<dbReference type="SMART" id="SM00866">
    <property type="entry name" value="UTRA"/>
    <property type="match status" value="1"/>
</dbReference>
<dbReference type="SUPFAM" id="SSF46785">
    <property type="entry name" value="Winged helix' DNA-binding domain"/>
    <property type="match status" value="1"/>
</dbReference>
<protein>
    <submittedName>
        <fullName evidence="5">GntR family transcriptional regulator</fullName>
    </submittedName>
</protein>
<name>A0A556S9R2_9GAMM</name>
<proteinExistence type="predicted"/>
<dbReference type="Gene3D" id="1.10.10.10">
    <property type="entry name" value="Winged helix-like DNA-binding domain superfamily/Winged helix DNA-binding domain"/>
    <property type="match status" value="1"/>
</dbReference>
<keyword evidence="3" id="KW-0804">Transcription</keyword>
<reference evidence="5 6" key="1">
    <citation type="submission" date="2019-07" db="EMBL/GenBank/DDBJ databases">
        <title>Gilliamella genomes.</title>
        <authorList>
            <person name="Zheng H."/>
        </authorList>
    </citation>
    <scope>NUCLEOTIDE SEQUENCE [LARGE SCALE GENOMIC DNA]</scope>
    <source>
        <strain evidence="5 6">W8127</strain>
    </source>
</reference>
<dbReference type="Gene3D" id="3.40.1410.10">
    <property type="entry name" value="Chorismate lyase-like"/>
    <property type="match status" value="1"/>
</dbReference>
<dbReference type="InterPro" id="IPR028978">
    <property type="entry name" value="Chorismate_lyase_/UTRA_dom_sf"/>
</dbReference>
<sequence length="240" mass="28132">MEYRDIAVKTDVEEKIRANLNIIKDKSTERGLAEYFGVSRTTVRNALNDLAMEGYVFQNDKNLPCHKVFEINMLKMSSFSEEFQKEDDIPIKIKVLSNQIIKMPAELRAFFGSNDPLIRIIRQRFLNQDPLSYEITYLSSPKFKDLDKIDLNGISLYQFLKEHYHLTPSHGREEITYEAATDDKAKYLQVAQGTPIYKVSSYSFDNNFQPFEHTDQYLVGNRFRYHLSAKNIFNYEVTHQ</sequence>
<dbReference type="AlphaFoldDB" id="A0A556S9R2"/>
<evidence type="ECO:0000256" key="2">
    <source>
        <dbReference type="ARBA" id="ARBA00023125"/>
    </source>
</evidence>
<accession>A0A556S9R2</accession>
<dbReference type="InterPro" id="IPR011663">
    <property type="entry name" value="UTRA"/>
</dbReference>
<dbReference type="PANTHER" id="PTHR44846">
    <property type="entry name" value="MANNOSYL-D-GLYCERATE TRANSPORT/METABOLISM SYSTEM REPRESSOR MNGR-RELATED"/>
    <property type="match status" value="1"/>
</dbReference>
<keyword evidence="2" id="KW-0238">DNA-binding</keyword>
<dbReference type="GO" id="GO:0003700">
    <property type="term" value="F:DNA-binding transcription factor activity"/>
    <property type="evidence" value="ECO:0007669"/>
    <property type="project" value="InterPro"/>
</dbReference>
<dbReference type="RefSeq" id="WP_086325895.1">
    <property type="nucleotide sequence ID" value="NZ_CAMLAP010000044.1"/>
</dbReference>
<dbReference type="SUPFAM" id="SSF64288">
    <property type="entry name" value="Chorismate lyase-like"/>
    <property type="match status" value="1"/>
</dbReference>
<dbReference type="Pfam" id="PF07702">
    <property type="entry name" value="UTRA"/>
    <property type="match status" value="1"/>
</dbReference>
<evidence type="ECO:0000313" key="5">
    <source>
        <dbReference type="EMBL" id="TSJ97873.1"/>
    </source>
</evidence>
<evidence type="ECO:0000256" key="3">
    <source>
        <dbReference type="ARBA" id="ARBA00023163"/>
    </source>
</evidence>
<dbReference type="InterPro" id="IPR036388">
    <property type="entry name" value="WH-like_DNA-bd_sf"/>
</dbReference>
<dbReference type="PRINTS" id="PR00035">
    <property type="entry name" value="HTHGNTR"/>
</dbReference>
<feature type="domain" description="UbiC transcription regulator-associated" evidence="4">
    <location>
        <begin position="86"/>
        <end position="224"/>
    </location>
</feature>
<evidence type="ECO:0000256" key="1">
    <source>
        <dbReference type="ARBA" id="ARBA00023015"/>
    </source>
</evidence>
<dbReference type="InterPro" id="IPR000524">
    <property type="entry name" value="Tscrpt_reg_HTH_GntR"/>
</dbReference>
<dbReference type="Pfam" id="PF00392">
    <property type="entry name" value="GntR"/>
    <property type="match status" value="1"/>
</dbReference>
<dbReference type="Proteomes" id="UP000319483">
    <property type="component" value="Unassembled WGS sequence"/>
</dbReference>
<evidence type="ECO:0000313" key="6">
    <source>
        <dbReference type="Proteomes" id="UP000319483"/>
    </source>
</evidence>
<dbReference type="PANTHER" id="PTHR44846:SF17">
    <property type="entry name" value="GNTR-FAMILY TRANSCRIPTIONAL REGULATOR"/>
    <property type="match status" value="1"/>
</dbReference>
<keyword evidence="1" id="KW-0805">Transcription regulation</keyword>
<dbReference type="InterPro" id="IPR050679">
    <property type="entry name" value="Bact_HTH_transcr_reg"/>
</dbReference>
<organism evidence="5 6">
    <name type="scientific">Gilliamella apicola</name>
    <dbReference type="NCBI Taxonomy" id="1196095"/>
    <lineage>
        <taxon>Bacteria</taxon>
        <taxon>Pseudomonadati</taxon>
        <taxon>Pseudomonadota</taxon>
        <taxon>Gammaproteobacteria</taxon>
        <taxon>Orbales</taxon>
        <taxon>Orbaceae</taxon>
        <taxon>Gilliamella</taxon>
    </lineage>
</organism>
<evidence type="ECO:0000259" key="4">
    <source>
        <dbReference type="SMART" id="SM00866"/>
    </source>
</evidence>
<dbReference type="GO" id="GO:0003677">
    <property type="term" value="F:DNA binding"/>
    <property type="evidence" value="ECO:0007669"/>
    <property type="project" value="UniProtKB-KW"/>
</dbReference>
<dbReference type="GO" id="GO:0045892">
    <property type="term" value="P:negative regulation of DNA-templated transcription"/>
    <property type="evidence" value="ECO:0007669"/>
    <property type="project" value="TreeGrafter"/>
</dbReference>
<gene>
    <name evidence="5" type="ORF">FPQ15_10875</name>
</gene>
<comment type="caution">
    <text evidence="5">The sequence shown here is derived from an EMBL/GenBank/DDBJ whole genome shotgun (WGS) entry which is preliminary data.</text>
</comment>
<dbReference type="EMBL" id="VMHM01000014">
    <property type="protein sequence ID" value="TSJ97873.1"/>
    <property type="molecule type" value="Genomic_DNA"/>
</dbReference>